<evidence type="ECO:0000313" key="2">
    <source>
        <dbReference type="EMBL" id="SVB52821.1"/>
    </source>
</evidence>
<protein>
    <submittedName>
        <fullName evidence="2">Uncharacterized protein</fullName>
    </submittedName>
</protein>
<proteinExistence type="predicted"/>
<evidence type="ECO:0000256" key="1">
    <source>
        <dbReference type="SAM" id="MobiDB-lite"/>
    </source>
</evidence>
<dbReference type="AlphaFoldDB" id="A0A382ES62"/>
<name>A0A382ES62_9ZZZZ</name>
<feature type="non-terminal residue" evidence="2">
    <location>
        <position position="56"/>
    </location>
</feature>
<feature type="region of interest" description="Disordered" evidence="1">
    <location>
        <begin position="1"/>
        <end position="56"/>
    </location>
</feature>
<gene>
    <name evidence="2" type="ORF">METZ01_LOCUS205675</name>
</gene>
<dbReference type="EMBL" id="UINC01045719">
    <property type="protein sequence ID" value="SVB52821.1"/>
    <property type="molecule type" value="Genomic_DNA"/>
</dbReference>
<organism evidence="2">
    <name type="scientific">marine metagenome</name>
    <dbReference type="NCBI Taxonomy" id="408172"/>
    <lineage>
        <taxon>unclassified sequences</taxon>
        <taxon>metagenomes</taxon>
        <taxon>ecological metagenomes</taxon>
    </lineage>
</organism>
<sequence>MSKKTGKRKSKRTKKQPKCTLCNPYRWMGNSKGRKRHSYYRQQKLPVLQQNDEQQQ</sequence>
<accession>A0A382ES62</accession>
<reference evidence="2" key="1">
    <citation type="submission" date="2018-05" db="EMBL/GenBank/DDBJ databases">
        <authorList>
            <person name="Lanie J.A."/>
            <person name="Ng W.-L."/>
            <person name="Kazmierczak K.M."/>
            <person name="Andrzejewski T.M."/>
            <person name="Davidsen T.M."/>
            <person name="Wayne K.J."/>
            <person name="Tettelin H."/>
            <person name="Glass J.I."/>
            <person name="Rusch D."/>
            <person name="Podicherti R."/>
            <person name="Tsui H.-C.T."/>
            <person name="Winkler M.E."/>
        </authorList>
    </citation>
    <scope>NUCLEOTIDE SEQUENCE</scope>
</reference>
<feature type="compositionally biased region" description="Basic residues" evidence="1">
    <location>
        <begin position="1"/>
        <end position="17"/>
    </location>
</feature>